<evidence type="ECO:0000313" key="3">
    <source>
        <dbReference type="EMBL" id="KAG7590088.1"/>
    </source>
</evidence>
<protein>
    <submittedName>
        <fullName evidence="3">Alpha/beta hydrolase fold-1</fullName>
    </submittedName>
</protein>
<dbReference type="EMBL" id="JAEFBJ010000007">
    <property type="protein sequence ID" value="KAG7590088.1"/>
    <property type="molecule type" value="Genomic_DNA"/>
</dbReference>
<name>A0A8T2BR71_ARASU</name>
<dbReference type="FunFam" id="3.40.50.1820:FF:000270">
    <property type="entry name" value="Alpha/beta-Hydrolases superfamily protein"/>
    <property type="match status" value="1"/>
</dbReference>
<dbReference type="InterPro" id="IPR000073">
    <property type="entry name" value="AB_hydrolase_1"/>
</dbReference>
<evidence type="ECO:0000259" key="2">
    <source>
        <dbReference type="Pfam" id="PF00561"/>
    </source>
</evidence>
<dbReference type="Pfam" id="PF00561">
    <property type="entry name" value="Abhydrolase_1"/>
    <property type="match status" value="1"/>
</dbReference>
<dbReference type="GO" id="GO:0016787">
    <property type="term" value="F:hydrolase activity"/>
    <property type="evidence" value="ECO:0007669"/>
    <property type="project" value="UniProtKB-KW"/>
</dbReference>
<keyword evidence="1" id="KW-0472">Membrane</keyword>
<keyword evidence="4" id="KW-1185">Reference proteome</keyword>
<keyword evidence="1" id="KW-0812">Transmembrane</keyword>
<dbReference type="PANTHER" id="PTHR45763">
    <property type="entry name" value="HYDROLASE, ALPHA/BETA FOLD FAMILY PROTEIN, EXPRESSED-RELATED"/>
    <property type="match status" value="1"/>
</dbReference>
<reference evidence="3 4" key="1">
    <citation type="submission" date="2020-12" db="EMBL/GenBank/DDBJ databases">
        <title>Concerted genomic and epigenomic changes stabilize Arabidopsis allopolyploids.</title>
        <authorList>
            <person name="Chen Z."/>
        </authorList>
    </citation>
    <scope>NUCLEOTIDE SEQUENCE [LARGE SCALE GENOMIC DNA]</scope>
    <source>
        <strain evidence="3">As9502</strain>
        <tissue evidence="3">Leaf</tissue>
    </source>
</reference>
<proteinExistence type="predicted"/>
<feature type="transmembrane region" description="Helical" evidence="1">
    <location>
        <begin position="20"/>
        <end position="37"/>
    </location>
</feature>
<evidence type="ECO:0000256" key="1">
    <source>
        <dbReference type="SAM" id="Phobius"/>
    </source>
</evidence>
<comment type="caution">
    <text evidence="3">The sequence shown here is derived from an EMBL/GenBank/DDBJ whole genome shotgun (WGS) entry which is preliminary data.</text>
</comment>
<organism evidence="3 4">
    <name type="scientific">Arabidopsis suecica</name>
    <name type="common">Swedish thale-cress</name>
    <name type="synonym">Cardaminopsis suecica</name>
    <dbReference type="NCBI Taxonomy" id="45249"/>
    <lineage>
        <taxon>Eukaryota</taxon>
        <taxon>Viridiplantae</taxon>
        <taxon>Streptophyta</taxon>
        <taxon>Embryophyta</taxon>
        <taxon>Tracheophyta</taxon>
        <taxon>Spermatophyta</taxon>
        <taxon>Magnoliopsida</taxon>
        <taxon>eudicotyledons</taxon>
        <taxon>Gunneridae</taxon>
        <taxon>Pentapetalae</taxon>
        <taxon>rosids</taxon>
        <taxon>malvids</taxon>
        <taxon>Brassicales</taxon>
        <taxon>Brassicaceae</taxon>
        <taxon>Camelineae</taxon>
        <taxon>Arabidopsis</taxon>
    </lineage>
</organism>
<keyword evidence="3" id="KW-0378">Hydrolase</keyword>
<dbReference type="Proteomes" id="UP000694251">
    <property type="component" value="Chromosome 7"/>
</dbReference>
<feature type="domain" description="AB hydrolase-1" evidence="2">
    <location>
        <begin position="107"/>
        <end position="350"/>
    </location>
</feature>
<sequence length="370" mass="41679">MADGSARKSSLKPSSRKSFLLPSSVIIIVGIILALTYQSKLKPPPPKLCGSPGGPPITAPRIKLRDGRHLAYKEHGLPREKANRKIIFIHGSDCCRHDAVFATLLSPNLVEELGVYMVSFDRPGYCESDPHPNRTPQSLVSDIEELADQLSLGSKFYVLGYSMGGQAAWGCLKYIPHRLAGVTLVAPVVNYWWKNLPLNVSTEGFNLQQKRDQGAVRVAHYAPLLIYWWNTQKWFPGSSIANRDHSLLSQPDRDIISKLGSSRKPHWEEVRQQGIHESINRDMIVGFGNWEFDPIVLENPFLNNEGSVHLWQGDEDMLVPVTLQRYLAHKLPWVHYHEVPRSGHFFHFTKGVVDDIVKTLLTTNAEIKSV</sequence>
<dbReference type="AlphaFoldDB" id="A0A8T2BR71"/>
<accession>A0A8T2BR71</accession>
<keyword evidence="1" id="KW-1133">Transmembrane helix</keyword>
<dbReference type="OrthoDB" id="294702at2759"/>
<dbReference type="PANTHER" id="PTHR45763:SF24">
    <property type="entry name" value="ALPHA_BETA-HYDROLASES SUPERFAMILY PROTEIN"/>
    <property type="match status" value="1"/>
</dbReference>
<gene>
    <name evidence="3" type="ORF">ISN44_As07g022900</name>
</gene>
<evidence type="ECO:0000313" key="4">
    <source>
        <dbReference type="Proteomes" id="UP000694251"/>
    </source>
</evidence>